<evidence type="ECO:0000256" key="2">
    <source>
        <dbReference type="ARBA" id="ARBA00022670"/>
    </source>
</evidence>
<evidence type="ECO:0000256" key="1">
    <source>
        <dbReference type="ARBA" id="ARBA00006534"/>
    </source>
</evidence>
<evidence type="ECO:0000256" key="4">
    <source>
        <dbReference type="ARBA" id="ARBA00022825"/>
    </source>
</evidence>
<gene>
    <name evidence="5" type="ORF">B0X71_09565</name>
</gene>
<dbReference type="InterPro" id="IPR005320">
    <property type="entry name" value="Peptidase_S51"/>
</dbReference>
<dbReference type="GO" id="GO:0008236">
    <property type="term" value="F:serine-type peptidase activity"/>
    <property type="evidence" value="ECO:0007669"/>
    <property type="project" value="UniProtKB-KW"/>
</dbReference>
<keyword evidence="4" id="KW-0720">Serine protease</keyword>
<sequence>MKPTQLFLFGGSPPFTDRLGKKFSEAALALGGKVGIIFIERDGWESYMERYTNVLERYGISTFSFFPLRTEATAELLADVDQCGGLVIGGGETERYQDVIVDTPIGRLIQDKYRNGTPVAGFSAGALISPAHCVIPPVDTPKNEQLFLNGLGLLQDCVISVHYAKWQEKANLHRAMVKTASVAGIGIDDGAGVRFRNGQIAETEGSQVVVFKKEGAEIEEDHADIDRIVD</sequence>
<dbReference type="Proteomes" id="UP000188184">
    <property type="component" value="Chromosome"/>
</dbReference>
<dbReference type="CDD" id="cd03129">
    <property type="entry name" value="GAT1_Peptidase_E_like"/>
    <property type="match status" value="1"/>
</dbReference>
<dbReference type="SUPFAM" id="SSF52317">
    <property type="entry name" value="Class I glutamine amidotransferase-like"/>
    <property type="match status" value="1"/>
</dbReference>
<dbReference type="PANTHER" id="PTHR36175:SF1">
    <property type="entry name" value="CYANOPHYCINASE"/>
    <property type="match status" value="1"/>
</dbReference>
<evidence type="ECO:0000256" key="3">
    <source>
        <dbReference type="ARBA" id="ARBA00022801"/>
    </source>
</evidence>
<proteinExistence type="inferred from homology"/>
<dbReference type="EMBL" id="CP019640">
    <property type="protein sequence ID" value="AQQ53301.1"/>
    <property type="molecule type" value="Genomic_DNA"/>
</dbReference>
<reference evidence="5 6" key="1">
    <citation type="submission" date="2017-02" db="EMBL/GenBank/DDBJ databases">
        <title>The complete genomic sequence of a novel cold adapted crude oil-degrading bacterium Planococcus qaidamina Y42.</title>
        <authorList>
            <person name="Yang R."/>
        </authorList>
    </citation>
    <scope>NUCLEOTIDE SEQUENCE [LARGE SCALE GENOMIC DNA]</scope>
    <source>
        <strain evidence="5 6">Y42</strain>
    </source>
</reference>
<comment type="similarity">
    <text evidence="1">Belongs to the peptidase S51 family.</text>
</comment>
<dbReference type="RefSeq" id="WP_077589190.1">
    <property type="nucleotide sequence ID" value="NZ_CP019640.1"/>
</dbReference>
<keyword evidence="3" id="KW-0378">Hydrolase</keyword>
<evidence type="ECO:0000313" key="6">
    <source>
        <dbReference type="Proteomes" id="UP000188184"/>
    </source>
</evidence>
<dbReference type="AlphaFoldDB" id="A0A1Q2KYM2"/>
<name>A0A1Q2KYM2_9BACL</name>
<keyword evidence="2" id="KW-0645">Protease</keyword>
<dbReference type="Gene3D" id="3.40.50.880">
    <property type="match status" value="1"/>
</dbReference>
<dbReference type="KEGG" id="pmar:B0X71_09565"/>
<dbReference type="InterPro" id="IPR029062">
    <property type="entry name" value="Class_I_gatase-like"/>
</dbReference>
<dbReference type="GO" id="GO:0006508">
    <property type="term" value="P:proteolysis"/>
    <property type="evidence" value="ECO:0007669"/>
    <property type="project" value="UniProtKB-KW"/>
</dbReference>
<organism evidence="5 6">
    <name type="scientific">Planococcus lenghuensis</name>
    <dbReference type="NCBI Taxonomy" id="2213202"/>
    <lineage>
        <taxon>Bacteria</taxon>
        <taxon>Bacillati</taxon>
        <taxon>Bacillota</taxon>
        <taxon>Bacilli</taxon>
        <taxon>Bacillales</taxon>
        <taxon>Caryophanaceae</taxon>
        <taxon>Planococcus</taxon>
    </lineage>
</organism>
<evidence type="ECO:0000313" key="5">
    <source>
        <dbReference type="EMBL" id="AQQ53301.1"/>
    </source>
</evidence>
<dbReference type="PANTHER" id="PTHR36175">
    <property type="entry name" value="CYANOPHYCINASE"/>
    <property type="match status" value="1"/>
</dbReference>
<dbReference type="Pfam" id="PF03575">
    <property type="entry name" value="Peptidase_S51"/>
    <property type="match status" value="1"/>
</dbReference>
<protein>
    <submittedName>
        <fullName evidence="5">Peptidase S51 dipeptidase E</fullName>
    </submittedName>
</protein>
<keyword evidence="6" id="KW-1185">Reference proteome</keyword>
<dbReference type="OrthoDB" id="65372at2"/>
<accession>A0A1Q2KYM2</accession>